<accession>A0ABX0UES5</accession>
<name>A0ABX0UES5_9BACT</name>
<dbReference type="InterPro" id="IPR008160">
    <property type="entry name" value="Collagen"/>
</dbReference>
<evidence type="ECO:0008006" key="4">
    <source>
        <dbReference type="Google" id="ProtNLM"/>
    </source>
</evidence>
<organism evidence="2 3">
    <name type="scientific">Dyadobacter arcticus</name>
    <dbReference type="NCBI Taxonomy" id="1078754"/>
    <lineage>
        <taxon>Bacteria</taxon>
        <taxon>Pseudomonadati</taxon>
        <taxon>Bacteroidota</taxon>
        <taxon>Cytophagia</taxon>
        <taxon>Cytophagales</taxon>
        <taxon>Spirosomataceae</taxon>
        <taxon>Dyadobacter</taxon>
    </lineage>
</organism>
<dbReference type="EMBL" id="JAASQJ010000001">
    <property type="protein sequence ID" value="NIJ51503.1"/>
    <property type="molecule type" value="Genomic_DNA"/>
</dbReference>
<dbReference type="RefSeq" id="WP_167267173.1">
    <property type="nucleotide sequence ID" value="NZ_JAASQJ010000001.1"/>
</dbReference>
<evidence type="ECO:0000256" key="1">
    <source>
        <dbReference type="SAM" id="MobiDB-lite"/>
    </source>
</evidence>
<evidence type="ECO:0000313" key="2">
    <source>
        <dbReference type="EMBL" id="NIJ51503.1"/>
    </source>
</evidence>
<sequence length="202" mass="21252">MLKKLIVIAWIGIVGVSLSCEGPEGKTGPAGVAGPAGSAGAPGTPGAPGAKGDTGVAGIDALGARELITAGPVKSTNGGYTIGKNNLSAADTAALARSVVIVFIQSQNFWWAIPGRVEFPDNKVTTFNFVTLLRRNQFFVDIRPVSWSEDQPTAPEREFQRIRAVIIPSKSFRANAGVNLNNYEEVVKAFGLKESDVIEADI</sequence>
<reference evidence="2 3" key="1">
    <citation type="submission" date="2020-03" db="EMBL/GenBank/DDBJ databases">
        <title>Genomic Encyclopedia of Type Strains, Phase IV (KMG-IV): sequencing the most valuable type-strain genomes for metagenomic binning, comparative biology and taxonomic classification.</title>
        <authorList>
            <person name="Goeker M."/>
        </authorList>
    </citation>
    <scope>NUCLEOTIDE SEQUENCE [LARGE SCALE GENOMIC DNA]</scope>
    <source>
        <strain evidence="2 3">DSM 102865</strain>
    </source>
</reference>
<dbReference type="Pfam" id="PF01391">
    <property type="entry name" value="Collagen"/>
    <property type="match status" value="1"/>
</dbReference>
<feature type="region of interest" description="Disordered" evidence="1">
    <location>
        <begin position="25"/>
        <end position="52"/>
    </location>
</feature>
<proteinExistence type="predicted"/>
<gene>
    <name evidence="2" type="ORF">FHS68_000659</name>
</gene>
<comment type="caution">
    <text evidence="2">The sequence shown here is derived from an EMBL/GenBank/DDBJ whole genome shotgun (WGS) entry which is preliminary data.</text>
</comment>
<evidence type="ECO:0000313" key="3">
    <source>
        <dbReference type="Proteomes" id="UP001179181"/>
    </source>
</evidence>
<protein>
    <recommendedName>
        <fullName evidence="4">Collagen-like protein</fullName>
    </recommendedName>
</protein>
<dbReference type="Proteomes" id="UP001179181">
    <property type="component" value="Unassembled WGS sequence"/>
</dbReference>
<keyword evidence="3" id="KW-1185">Reference proteome</keyword>
<dbReference type="PROSITE" id="PS51257">
    <property type="entry name" value="PROKAR_LIPOPROTEIN"/>
    <property type="match status" value="1"/>
</dbReference>
<feature type="compositionally biased region" description="Low complexity" evidence="1">
    <location>
        <begin position="26"/>
        <end position="52"/>
    </location>
</feature>